<keyword evidence="1" id="KW-0472">Membrane</keyword>
<keyword evidence="1" id="KW-1133">Transmembrane helix</keyword>
<reference evidence="2 3" key="1">
    <citation type="journal article" date="2016" name="Nat. Commun.">
        <title>Thousands of microbial genomes shed light on interconnected biogeochemical processes in an aquifer system.</title>
        <authorList>
            <person name="Anantharaman K."/>
            <person name="Brown C.T."/>
            <person name="Hug L.A."/>
            <person name="Sharon I."/>
            <person name="Castelle C.J."/>
            <person name="Probst A.J."/>
            <person name="Thomas B.C."/>
            <person name="Singh A."/>
            <person name="Wilkins M.J."/>
            <person name="Karaoz U."/>
            <person name="Brodie E.L."/>
            <person name="Williams K.H."/>
            <person name="Hubbard S.S."/>
            <person name="Banfield J.F."/>
        </authorList>
    </citation>
    <scope>NUCLEOTIDE SEQUENCE [LARGE SCALE GENOMIC DNA]</scope>
</reference>
<organism evidence="2 3">
    <name type="scientific">Candidatus Liptonbacteria bacterium RIFOXYB1_FULL_36_10</name>
    <dbReference type="NCBI Taxonomy" id="1798654"/>
    <lineage>
        <taxon>Bacteria</taxon>
        <taxon>Candidatus Liptoniibacteriota</taxon>
    </lineage>
</organism>
<name>A0A1G2CP61_9BACT</name>
<gene>
    <name evidence="2" type="ORF">A2390_01335</name>
</gene>
<protein>
    <submittedName>
        <fullName evidence="2">Uncharacterized protein</fullName>
    </submittedName>
</protein>
<accession>A0A1G2CP61</accession>
<evidence type="ECO:0000313" key="3">
    <source>
        <dbReference type="Proteomes" id="UP000178599"/>
    </source>
</evidence>
<dbReference type="Proteomes" id="UP000178599">
    <property type="component" value="Unassembled WGS sequence"/>
</dbReference>
<comment type="caution">
    <text evidence="2">The sequence shown here is derived from an EMBL/GenBank/DDBJ whole genome shotgun (WGS) entry which is preliminary data.</text>
</comment>
<dbReference type="AlphaFoldDB" id="A0A1G2CP61"/>
<feature type="transmembrane region" description="Helical" evidence="1">
    <location>
        <begin position="87"/>
        <end position="104"/>
    </location>
</feature>
<dbReference type="EMBL" id="MHLE01000008">
    <property type="protein sequence ID" value="OGZ03155.1"/>
    <property type="molecule type" value="Genomic_DNA"/>
</dbReference>
<keyword evidence="1" id="KW-0812">Transmembrane</keyword>
<feature type="transmembrane region" description="Helical" evidence="1">
    <location>
        <begin position="133"/>
        <end position="153"/>
    </location>
</feature>
<feature type="transmembrane region" description="Helical" evidence="1">
    <location>
        <begin position="173"/>
        <end position="196"/>
    </location>
</feature>
<feature type="transmembrane region" description="Helical" evidence="1">
    <location>
        <begin position="6"/>
        <end position="21"/>
    </location>
</feature>
<evidence type="ECO:0000313" key="2">
    <source>
        <dbReference type="EMBL" id="OGZ03155.1"/>
    </source>
</evidence>
<evidence type="ECO:0000256" key="1">
    <source>
        <dbReference type="SAM" id="Phobius"/>
    </source>
</evidence>
<proteinExistence type="predicted"/>
<sequence length="198" mass="23817">MLFNLYFVKIALLAIVFLAQIKKRSLSVSFVKYFFLFSFLTIFGINLYYSFLQYQIWASDKIGQYFITEDKSYFPRYLFTHKFFEPYLISLAVALFSFFILRILNRKAGSRFFYNEEPYLCALAIFLSGNPGWFFYLITLFSFHLFLSFFFLIKNKIKSINENTSRVSFLYLWLPSALFVILLSGWLSKFYFWYVLEI</sequence>
<feature type="transmembrane region" description="Helical" evidence="1">
    <location>
        <begin position="33"/>
        <end position="51"/>
    </location>
</feature>